<dbReference type="Gene3D" id="3.30.710.10">
    <property type="entry name" value="Potassium Channel Kv1.1, Chain A"/>
    <property type="match status" value="1"/>
</dbReference>
<evidence type="ECO:0000256" key="2">
    <source>
        <dbReference type="ARBA" id="ARBA00023242"/>
    </source>
</evidence>
<dbReference type="EMBL" id="CH477696">
    <property type="protein sequence ID" value="EAT37130.1"/>
    <property type="molecule type" value="Genomic_DNA"/>
</dbReference>
<evidence type="ECO:0000313" key="5">
    <source>
        <dbReference type="EMBL" id="EAT37130.1"/>
    </source>
</evidence>
<feature type="compositionally biased region" description="Gly residues" evidence="3">
    <location>
        <begin position="57"/>
        <end position="66"/>
    </location>
</feature>
<evidence type="ECO:0000259" key="4">
    <source>
        <dbReference type="Pfam" id="PF00651"/>
    </source>
</evidence>
<keyword evidence="2" id="KW-0539">Nucleus</keyword>
<feature type="region of interest" description="Disordered" evidence="3">
    <location>
        <begin position="43"/>
        <end position="162"/>
    </location>
</feature>
<dbReference type="Proteomes" id="UP000682892">
    <property type="component" value="Unassembled WGS sequence"/>
</dbReference>
<organism evidence="5 6">
    <name type="scientific">Aedes aegypti</name>
    <name type="common">Yellowfever mosquito</name>
    <name type="synonym">Culex aegypti</name>
    <dbReference type="NCBI Taxonomy" id="7159"/>
    <lineage>
        <taxon>Eukaryota</taxon>
        <taxon>Metazoa</taxon>
        <taxon>Ecdysozoa</taxon>
        <taxon>Arthropoda</taxon>
        <taxon>Hexapoda</taxon>
        <taxon>Insecta</taxon>
        <taxon>Pterygota</taxon>
        <taxon>Neoptera</taxon>
        <taxon>Endopterygota</taxon>
        <taxon>Diptera</taxon>
        <taxon>Nematocera</taxon>
        <taxon>Culicoidea</taxon>
        <taxon>Culicidae</taxon>
        <taxon>Culicinae</taxon>
        <taxon>Aedini</taxon>
        <taxon>Aedes</taxon>
        <taxon>Stegomyia</taxon>
    </lineage>
</organism>
<proteinExistence type="predicted"/>
<sequence>MVDFMYYGEVNVSTEQLPQVLKTAEMLKIKGLAEMPDASAVCKADPSKLDHPDLVGAGLGPGGTGGPESIWGSAESQQQQAAAQQQQQQQQYHQQLQAQQPQLRRTPSPTTNMSPAARRKRLRKTSTGSAGNNIRIIKESPSSDVDQQQHESSQESVDESGHHIPSIIVSRTKCATSQFDLSGVTQTIPMDISATSTSVAAVNIPQSQSQHSGECLFFSILLSIFTHVRFSSMELSFVFLLNYYPSTFIGGTTPSPPASSPNPVIKIEMESERETSGSFGLSQFLIFDPNVPFYFQLHSFRSNVNGRAGCESC</sequence>
<dbReference type="PANTHER" id="PTHR23110">
    <property type="entry name" value="BTB DOMAIN TRANSCRIPTION FACTOR"/>
    <property type="match status" value="1"/>
</dbReference>
<accession>Q16RV4</accession>
<dbReference type="InterPro" id="IPR000210">
    <property type="entry name" value="BTB/POZ_dom"/>
</dbReference>
<name>Q16RV4_AEDAE</name>
<dbReference type="AlphaFoldDB" id="Q16RV4"/>
<feature type="non-terminal residue" evidence="5">
    <location>
        <position position="1"/>
    </location>
</feature>
<evidence type="ECO:0000256" key="3">
    <source>
        <dbReference type="SAM" id="MobiDB-lite"/>
    </source>
</evidence>
<reference evidence="5" key="1">
    <citation type="submission" date="2005-10" db="EMBL/GenBank/DDBJ databases">
        <authorList>
            <person name="Loftus B.J."/>
            <person name="Nene V.M."/>
            <person name="Hannick L.I."/>
            <person name="Bidwell S."/>
            <person name="Haas B."/>
            <person name="Amedeo P."/>
            <person name="Orvis J."/>
            <person name="Wortman J.R."/>
            <person name="White O.R."/>
            <person name="Salzberg S."/>
            <person name="Shumway M."/>
            <person name="Koo H."/>
            <person name="Zhao Y."/>
            <person name="Holmes M."/>
            <person name="Miller J."/>
            <person name="Schatz M."/>
            <person name="Pop M."/>
            <person name="Pai G."/>
            <person name="Utterback T."/>
            <person name="Rogers Y.-H."/>
            <person name="Kravitz S."/>
            <person name="Fraser C.M."/>
        </authorList>
    </citation>
    <scope>NUCLEOTIDE SEQUENCE</scope>
    <source>
        <strain evidence="5">Liverpool</strain>
    </source>
</reference>
<reference evidence="5" key="3">
    <citation type="submission" date="2012-09" db="EMBL/GenBank/DDBJ databases">
        <authorList>
            <consortium name="VectorBase"/>
        </authorList>
    </citation>
    <scope>NUCLEOTIDE SEQUENCE</scope>
    <source>
        <strain evidence="5">Liverpool</strain>
    </source>
</reference>
<comment type="subcellular location">
    <subcellularLocation>
        <location evidence="1">Nucleus</location>
    </subcellularLocation>
</comment>
<evidence type="ECO:0000256" key="1">
    <source>
        <dbReference type="ARBA" id="ARBA00004123"/>
    </source>
</evidence>
<gene>
    <name evidence="5" type="ORF">AaeL_AAEL010846</name>
</gene>
<protein>
    <submittedName>
        <fullName evidence="5">AAEL010846-PA</fullName>
    </submittedName>
</protein>
<feature type="compositionally biased region" description="Polar residues" evidence="3">
    <location>
        <begin position="103"/>
        <end position="114"/>
    </location>
</feature>
<feature type="compositionally biased region" description="Low complexity" evidence="3">
    <location>
        <begin position="77"/>
        <end position="102"/>
    </location>
</feature>
<reference evidence="5" key="2">
    <citation type="journal article" date="2007" name="Science">
        <title>Genome sequence of Aedes aegypti, a major arbovirus vector.</title>
        <authorList>
            <person name="Nene V."/>
            <person name="Wortman J.R."/>
            <person name="Lawson D."/>
            <person name="Haas B."/>
            <person name="Kodira C."/>
            <person name="Tu Z.J."/>
            <person name="Loftus B."/>
            <person name="Xi Z."/>
            <person name="Megy K."/>
            <person name="Grabherr M."/>
            <person name="Ren Q."/>
            <person name="Zdobnov E.M."/>
            <person name="Lobo N.F."/>
            <person name="Campbell K.S."/>
            <person name="Brown S.E."/>
            <person name="Bonaldo M.F."/>
            <person name="Zhu J."/>
            <person name="Sinkins S.P."/>
            <person name="Hogenkamp D.G."/>
            <person name="Amedeo P."/>
            <person name="Arensburger P."/>
            <person name="Atkinson P.W."/>
            <person name="Bidwell S."/>
            <person name="Biedler J."/>
            <person name="Birney E."/>
            <person name="Bruggner R.V."/>
            <person name="Costas J."/>
            <person name="Coy M.R."/>
            <person name="Crabtree J."/>
            <person name="Crawford M."/>
            <person name="Debruyn B."/>
            <person name="Decaprio D."/>
            <person name="Eiglmeier K."/>
            <person name="Eisenstadt E."/>
            <person name="El-Dorry H."/>
            <person name="Gelbart W.M."/>
            <person name="Gomes S.L."/>
            <person name="Hammond M."/>
            <person name="Hannick L.I."/>
            <person name="Hogan J.R."/>
            <person name="Holmes M.H."/>
            <person name="Jaffe D."/>
            <person name="Johnston J.S."/>
            <person name="Kennedy R.C."/>
            <person name="Koo H."/>
            <person name="Kravitz S."/>
            <person name="Kriventseva E.V."/>
            <person name="Kulp D."/>
            <person name="Labutti K."/>
            <person name="Lee E."/>
            <person name="Li S."/>
            <person name="Lovin D.D."/>
            <person name="Mao C."/>
            <person name="Mauceli E."/>
            <person name="Menck C.F."/>
            <person name="Miller J.R."/>
            <person name="Montgomery P."/>
            <person name="Mori A."/>
            <person name="Nascimento A.L."/>
            <person name="Naveira H.F."/>
            <person name="Nusbaum C."/>
            <person name="O'leary S."/>
            <person name="Orvis J."/>
            <person name="Pertea M."/>
            <person name="Quesneville H."/>
            <person name="Reidenbach K.R."/>
            <person name="Rogers Y.H."/>
            <person name="Roth C.W."/>
            <person name="Schneider J.R."/>
            <person name="Schatz M."/>
            <person name="Shumway M."/>
            <person name="Stanke M."/>
            <person name="Stinson E.O."/>
            <person name="Tubio J.M."/>
            <person name="Vanzee J.P."/>
            <person name="Verjovski-Almeida S."/>
            <person name="Werner D."/>
            <person name="White O."/>
            <person name="Wyder S."/>
            <person name="Zeng Q."/>
            <person name="Zhao Q."/>
            <person name="Zhao Y."/>
            <person name="Hill C.A."/>
            <person name="Raikhel A.S."/>
            <person name="Soares M.B."/>
            <person name="Knudson D.L."/>
            <person name="Lee N.H."/>
            <person name="Galagan J."/>
            <person name="Salzberg S.L."/>
            <person name="Paulsen I.T."/>
            <person name="Dimopoulos G."/>
            <person name="Collins F.H."/>
            <person name="Birren B."/>
            <person name="Fraser-Liggett C.M."/>
            <person name="Severson D.W."/>
        </authorList>
    </citation>
    <scope>NUCLEOTIDE SEQUENCE [LARGE SCALE GENOMIC DNA]</scope>
    <source>
        <strain evidence="5">Liverpool</strain>
    </source>
</reference>
<dbReference type="PANTHER" id="PTHR23110:SF81">
    <property type="entry name" value="BTB-PROTEIN-VII, ISOFORM F-RELATED"/>
    <property type="match status" value="1"/>
</dbReference>
<dbReference type="GO" id="GO:0005634">
    <property type="term" value="C:nucleus"/>
    <property type="evidence" value="ECO:0007669"/>
    <property type="project" value="UniProtKB-SubCell"/>
</dbReference>
<dbReference type="PhylomeDB" id="Q16RV4"/>
<dbReference type="Pfam" id="PF00651">
    <property type="entry name" value="BTB"/>
    <property type="match status" value="1"/>
</dbReference>
<dbReference type="InterPro" id="IPR051095">
    <property type="entry name" value="Dros_DevTransReg"/>
</dbReference>
<feature type="domain" description="BTB" evidence="4">
    <location>
        <begin position="1"/>
        <end position="34"/>
    </location>
</feature>
<dbReference type="GO" id="GO:0006357">
    <property type="term" value="P:regulation of transcription by RNA polymerase II"/>
    <property type="evidence" value="ECO:0007669"/>
    <property type="project" value="TreeGrafter"/>
</dbReference>
<dbReference type="InterPro" id="IPR011333">
    <property type="entry name" value="SKP1/BTB/POZ_sf"/>
</dbReference>
<dbReference type="VEuPathDB" id="VectorBase:AAEL012371"/>
<evidence type="ECO:0000313" key="6">
    <source>
        <dbReference type="Proteomes" id="UP000682892"/>
    </source>
</evidence>